<dbReference type="SUPFAM" id="SSF56935">
    <property type="entry name" value="Porins"/>
    <property type="match status" value="1"/>
</dbReference>
<dbReference type="EMBL" id="UINC01058471">
    <property type="protein sequence ID" value="SVB80769.1"/>
    <property type="molecule type" value="Genomic_DNA"/>
</dbReference>
<sequence>PSVDVDIDGNITLRGDGNVTMLIDGRPMRGDRRSMVEDLPADMIDRIEVITNPSAKYDPDGMAGIINIILKRGRFEGMNGSATITAGEYSRYNLSGMINYRRDKFNIFSNGSYRLWNRFGGGDRLFQYDYPTYTNEIRQETQGRREPISNNIKLGTDYYHDKKNMLTLAMTYKHHDKNNYEHVTYFNPDYIFESDEFDHGKDIDFEFGYYKDFPQKDRKLVLEFSSSFNTDHGYEHAFTNLNNYNVSTHEHKTDDPYHEEDNKNIIIKSDYTHPFGKSSKFEAGFKSTIKVFKKNLYYLETPYDSDYNEDVHAVYGTLLNNFTDKFGVQLGARVEQVFNSASMGSGDSEHEEDTLNIFTAIMDDAINQSPFENNYFKVYPSINILYNLNPTQRIQFGFSKRVNRPRRWSLSPFPRSTNNVSFIRTGNPYLNPEYSDVVDLNFSSNSRKLTFNTGVYYSHLTDNISWWDRDYIVFQDTTYEV</sequence>
<keyword evidence="2" id="KW-0472">Membrane</keyword>
<dbReference type="Gene3D" id="2.40.170.20">
    <property type="entry name" value="TonB-dependent receptor, beta-barrel domain"/>
    <property type="match status" value="1"/>
</dbReference>
<feature type="domain" description="TonB-dependent receptor plug" evidence="4">
    <location>
        <begin position="8"/>
        <end position="65"/>
    </location>
</feature>
<accession>A0A382H0P4</accession>
<dbReference type="GO" id="GO:0009279">
    <property type="term" value="C:cell outer membrane"/>
    <property type="evidence" value="ECO:0007669"/>
    <property type="project" value="UniProtKB-SubCell"/>
</dbReference>
<evidence type="ECO:0000259" key="4">
    <source>
        <dbReference type="Pfam" id="PF07715"/>
    </source>
</evidence>
<evidence type="ECO:0000259" key="5">
    <source>
        <dbReference type="Pfam" id="PF14905"/>
    </source>
</evidence>
<evidence type="ECO:0000256" key="1">
    <source>
        <dbReference type="ARBA" id="ARBA00004442"/>
    </source>
</evidence>
<comment type="subcellular location">
    <subcellularLocation>
        <location evidence="1">Cell outer membrane</location>
    </subcellularLocation>
</comment>
<organism evidence="6">
    <name type="scientific">marine metagenome</name>
    <dbReference type="NCBI Taxonomy" id="408172"/>
    <lineage>
        <taxon>unclassified sequences</taxon>
        <taxon>metagenomes</taxon>
        <taxon>ecological metagenomes</taxon>
    </lineage>
</organism>
<dbReference type="PANTHER" id="PTHR40980">
    <property type="entry name" value="PLUG DOMAIN-CONTAINING PROTEIN"/>
    <property type="match status" value="1"/>
</dbReference>
<dbReference type="InterPro" id="IPR037066">
    <property type="entry name" value="Plug_dom_sf"/>
</dbReference>
<feature type="non-terminal residue" evidence="6">
    <location>
        <position position="481"/>
    </location>
</feature>
<dbReference type="PANTHER" id="PTHR40980:SF4">
    <property type="entry name" value="TONB-DEPENDENT RECEPTOR-LIKE BETA-BARREL DOMAIN-CONTAINING PROTEIN"/>
    <property type="match status" value="1"/>
</dbReference>
<name>A0A382H0P4_9ZZZZ</name>
<proteinExistence type="predicted"/>
<feature type="domain" description="Outer membrane protein beta-barrel" evidence="5">
    <location>
        <begin position="212"/>
        <end position="465"/>
    </location>
</feature>
<dbReference type="Gene3D" id="2.170.130.10">
    <property type="entry name" value="TonB-dependent receptor, plug domain"/>
    <property type="match status" value="1"/>
</dbReference>
<protein>
    <recommendedName>
        <fullName evidence="7">TonB-dependent receptor plug domain-containing protein</fullName>
    </recommendedName>
</protein>
<reference evidence="6" key="1">
    <citation type="submission" date="2018-05" db="EMBL/GenBank/DDBJ databases">
        <authorList>
            <person name="Lanie J.A."/>
            <person name="Ng W.-L."/>
            <person name="Kazmierczak K.M."/>
            <person name="Andrzejewski T.M."/>
            <person name="Davidsen T.M."/>
            <person name="Wayne K.J."/>
            <person name="Tettelin H."/>
            <person name="Glass J.I."/>
            <person name="Rusch D."/>
            <person name="Podicherti R."/>
            <person name="Tsui H.-C.T."/>
            <person name="Winkler M.E."/>
        </authorList>
    </citation>
    <scope>NUCLEOTIDE SEQUENCE</scope>
</reference>
<keyword evidence="3" id="KW-0998">Cell outer membrane</keyword>
<dbReference type="Pfam" id="PF07715">
    <property type="entry name" value="Plug"/>
    <property type="match status" value="1"/>
</dbReference>
<evidence type="ECO:0008006" key="7">
    <source>
        <dbReference type="Google" id="ProtNLM"/>
    </source>
</evidence>
<evidence type="ECO:0000256" key="2">
    <source>
        <dbReference type="ARBA" id="ARBA00023136"/>
    </source>
</evidence>
<dbReference type="Pfam" id="PF14905">
    <property type="entry name" value="OMP_b-brl_3"/>
    <property type="match status" value="1"/>
</dbReference>
<dbReference type="InterPro" id="IPR012910">
    <property type="entry name" value="Plug_dom"/>
</dbReference>
<evidence type="ECO:0000256" key="3">
    <source>
        <dbReference type="ARBA" id="ARBA00023237"/>
    </source>
</evidence>
<dbReference type="AlphaFoldDB" id="A0A382H0P4"/>
<gene>
    <name evidence="6" type="ORF">METZ01_LOCUS233623</name>
</gene>
<dbReference type="InterPro" id="IPR041700">
    <property type="entry name" value="OMP_b-brl_3"/>
</dbReference>
<feature type="non-terminal residue" evidence="6">
    <location>
        <position position="1"/>
    </location>
</feature>
<evidence type="ECO:0000313" key="6">
    <source>
        <dbReference type="EMBL" id="SVB80769.1"/>
    </source>
</evidence>
<dbReference type="InterPro" id="IPR036942">
    <property type="entry name" value="Beta-barrel_TonB_sf"/>
</dbReference>